<dbReference type="InterPro" id="IPR003439">
    <property type="entry name" value="ABC_transporter-like_ATP-bd"/>
</dbReference>
<dbReference type="GO" id="GO:0042941">
    <property type="term" value="P:D-alanine transmembrane transport"/>
    <property type="evidence" value="ECO:0007669"/>
    <property type="project" value="TreeGrafter"/>
</dbReference>
<feature type="transmembrane region" description="Helical" evidence="9">
    <location>
        <begin position="7"/>
        <end position="27"/>
    </location>
</feature>
<evidence type="ECO:0000256" key="5">
    <source>
        <dbReference type="ARBA" id="ARBA00022741"/>
    </source>
</evidence>
<dbReference type="STRING" id="229921.ADN01_08710"/>
<evidence type="ECO:0000313" key="11">
    <source>
        <dbReference type="EMBL" id="KPL82981.1"/>
    </source>
</evidence>
<evidence type="ECO:0000256" key="1">
    <source>
        <dbReference type="ARBA" id="ARBA00004651"/>
    </source>
</evidence>
<feature type="transmembrane region" description="Helical" evidence="9">
    <location>
        <begin position="60"/>
        <end position="80"/>
    </location>
</feature>
<evidence type="ECO:0000256" key="8">
    <source>
        <dbReference type="ARBA" id="ARBA00023136"/>
    </source>
</evidence>
<dbReference type="SMART" id="SM00382">
    <property type="entry name" value="AAA"/>
    <property type="match status" value="1"/>
</dbReference>
<dbReference type="GO" id="GO:0005886">
    <property type="term" value="C:plasma membrane"/>
    <property type="evidence" value="ECO:0007669"/>
    <property type="project" value="UniProtKB-SubCell"/>
</dbReference>
<reference evidence="11 12" key="1">
    <citation type="submission" date="2015-07" db="EMBL/GenBank/DDBJ databases">
        <title>Genome sequence of Levilinea saccharolytica DSM 16555.</title>
        <authorList>
            <person name="Hemp J."/>
            <person name="Ward L.M."/>
            <person name="Pace L.A."/>
            <person name="Fischer W.W."/>
        </authorList>
    </citation>
    <scope>NUCLEOTIDE SEQUENCE [LARGE SCALE GENOMIC DNA]</scope>
    <source>
        <strain evidence="11 12">KIBI-1</strain>
    </source>
</reference>
<accession>A0A0P6Y1N0</accession>
<evidence type="ECO:0000256" key="7">
    <source>
        <dbReference type="ARBA" id="ARBA00022989"/>
    </source>
</evidence>
<feature type="transmembrane region" description="Helical" evidence="9">
    <location>
        <begin position="280"/>
        <end position="297"/>
    </location>
</feature>
<evidence type="ECO:0000256" key="4">
    <source>
        <dbReference type="ARBA" id="ARBA00022692"/>
    </source>
</evidence>
<dbReference type="GO" id="GO:0015192">
    <property type="term" value="F:L-phenylalanine transmembrane transporter activity"/>
    <property type="evidence" value="ECO:0007669"/>
    <property type="project" value="TreeGrafter"/>
</dbReference>
<dbReference type="InterPro" id="IPR051120">
    <property type="entry name" value="ABC_AA/LPS_Transport"/>
</dbReference>
<dbReference type="GO" id="GO:0016887">
    <property type="term" value="F:ATP hydrolysis activity"/>
    <property type="evidence" value="ECO:0007669"/>
    <property type="project" value="InterPro"/>
</dbReference>
<organism evidence="11 12">
    <name type="scientific">Levilinea saccharolytica</name>
    <dbReference type="NCBI Taxonomy" id="229921"/>
    <lineage>
        <taxon>Bacteria</taxon>
        <taxon>Bacillati</taxon>
        <taxon>Chloroflexota</taxon>
        <taxon>Anaerolineae</taxon>
        <taxon>Anaerolineales</taxon>
        <taxon>Anaerolineaceae</taxon>
        <taxon>Levilinea</taxon>
    </lineage>
</organism>
<keyword evidence="2" id="KW-0813">Transport</keyword>
<dbReference type="FunFam" id="3.40.50.300:FF:000421">
    <property type="entry name" value="Branched-chain amino acid ABC transporter ATP-binding protein"/>
    <property type="match status" value="1"/>
</dbReference>
<keyword evidence="7 9" id="KW-1133">Transmembrane helix</keyword>
<dbReference type="GO" id="GO:1903805">
    <property type="term" value="P:L-valine import across plasma membrane"/>
    <property type="evidence" value="ECO:0007669"/>
    <property type="project" value="TreeGrafter"/>
</dbReference>
<dbReference type="OrthoDB" id="9789927at2"/>
<evidence type="ECO:0000256" key="6">
    <source>
        <dbReference type="ARBA" id="ARBA00022840"/>
    </source>
</evidence>
<keyword evidence="8 9" id="KW-0472">Membrane</keyword>
<keyword evidence="4 9" id="KW-0812">Transmembrane</keyword>
<dbReference type="RefSeq" id="WP_062418235.1">
    <property type="nucleotide sequence ID" value="NZ_DF967974.1"/>
</dbReference>
<feature type="transmembrane region" description="Helical" evidence="9">
    <location>
        <begin position="33"/>
        <end position="53"/>
    </location>
</feature>
<dbReference type="InterPro" id="IPR032823">
    <property type="entry name" value="BCA_ABC_TP_C"/>
</dbReference>
<comment type="caution">
    <text evidence="11">The sequence shown here is derived from an EMBL/GenBank/DDBJ whole genome shotgun (WGS) entry which is preliminary data.</text>
</comment>
<dbReference type="GO" id="GO:0015808">
    <property type="term" value="P:L-alanine transport"/>
    <property type="evidence" value="ECO:0007669"/>
    <property type="project" value="TreeGrafter"/>
</dbReference>
<feature type="transmembrane region" description="Helical" evidence="9">
    <location>
        <begin position="206"/>
        <end position="235"/>
    </location>
</feature>
<evidence type="ECO:0000259" key="10">
    <source>
        <dbReference type="PROSITE" id="PS50893"/>
    </source>
</evidence>
<dbReference type="Gene3D" id="3.40.50.300">
    <property type="entry name" value="P-loop containing nucleotide triphosphate hydrolases"/>
    <property type="match status" value="1"/>
</dbReference>
<evidence type="ECO:0000256" key="3">
    <source>
        <dbReference type="ARBA" id="ARBA00022475"/>
    </source>
</evidence>
<dbReference type="PANTHER" id="PTHR45772:SF7">
    <property type="entry name" value="AMINO ACID ABC TRANSPORTER ATP-BINDING PROTEIN"/>
    <property type="match status" value="1"/>
</dbReference>
<dbReference type="CDD" id="cd03219">
    <property type="entry name" value="ABC_Mj1267_LivG_branched"/>
    <property type="match status" value="1"/>
</dbReference>
<name>A0A0P6Y1N0_9CHLR</name>
<feature type="transmembrane region" description="Helical" evidence="9">
    <location>
        <begin position="242"/>
        <end position="260"/>
    </location>
</feature>
<dbReference type="GO" id="GO:0005304">
    <property type="term" value="F:L-valine transmembrane transporter activity"/>
    <property type="evidence" value="ECO:0007669"/>
    <property type="project" value="TreeGrafter"/>
</dbReference>
<dbReference type="GO" id="GO:1903806">
    <property type="term" value="P:L-isoleucine import across plasma membrane"/>
    <property type="evidence" value="ECO:0007669"/>
    <property type="project" value="TreeGrafter"/>
</dbReference>
<feature type="domain" description="ABC transporter" evidence="10">
    <location>
        <begin position="389"/>
        <end position="638"/>
    </location>
</feature>
<feature type="transmembrane region" description="Helical" evidence="9">
    <location>
        <begin position="173"/>
        <end position="194"/>
    </location>
</feature>
<dbReference type="EMBL" id="LGCM01000033">
    <property type="protein sequence ID" value="KPL82981.1"/>
    <property type="molecule type" value="Genomic_DNA"/>
</dbReference>
<dbReference type="Proteomes" id="UP000050501">
    <property type="component" value="Unassembled WGS sequence"/>
</dbReference>
<keyword evidence="12" id="KW-1185">Reference proteome</keyword>
<evidence type="ECO:0000313" key="12">
    <source>
        <dbReference type="Proteomes" id="UP000050501"/>
    </source>
</evidence>
<dbReference type="PATRIC" id="fig|229921.5.peg.1955"/>
<keyword evidence="5" id="KW-0547">Nucleotide-binding</keyword>
<dbReference type="InterPro" id="IPR043428">
    <property type="entry name" value="LivM-like"/>
</dbReference>
<dbReference type="PANTHER" id="PTHR45772">
    <property type="entry name" value="CONSERVED COMPONENT OF ABC TRANSPORTER FOR NATURAL AMINO ACIDS-RELATED"/>
    <property type="match status" value="1"/>
</dbReference>
<dbReference type="InterPro" id="IPR001851">
    <property type="entry name" value="ABC_transp_permease"/>
</dbReference>
<evidence type="ECO:0000256" key="2">
    <source>
        <dbReference type="ARBA" id="ARBA00022448"/>
    </source>
</evidence>
<protein>
    <recommendedName>
        <fullName evidence="10">ABC transporter domain-containing protein</fullName>
    </recommendedName>
</protein>
<dbReference type="InterPro" id="IPR003593">
    <property type="entry name" value="AAA+_ATPase"/>
</dbReference>
<sequence length="649" mass="70931">MAYAQAIFTNAAIYIIATMGLAIFTGYTGLFSLGHAAFMAIGGYTAAILTYFFKVPLLPALIAGVILSVLVSVIIGYPTLRVKLRSDYFAIATLGFGEAVKVLLENLEITQGARGLPGITKLADPFNTFLFMILTIWLCRNFLHSNYGRKIIAIGQDPVAAEMIGIRLLPNQMLSLAISAGFAGLSGGLLAHYITFIQPAIFNMDLSSLITAGVVCGGMGSLTGPFVAVALFIVIPELFRGLALWRLVMYGALLVVIINFRPKGLFGYEEINLNNAPKLFTIIGITVGLTVAASIYNEYASYWGRFPSVLAALAAAVAISFIVSYAGRWLSSALKPFSAKFSKSMSAFYARYVAAFQKAFTPTRRLEVQLNALKERLAVVRLDHSQPVLKIEHLSKKFGGVVAVNDLSFEVRPGEILGLIGPNGSGKTTVFNLISGVYPIDSGDILFEKKNLVGQPPTAIVLSGISRTFQNIRLFGSMTVLENVQTALHTASNYSLLEAFIQWPWSVNPMEQRQREQALELLKLVDLEEYADRVAKTLPYGLQRKLEIARALALNPRLLLLDEPAAGMNPKESLELVDLIARIHKLRNLTIILIEHHMDVVMNICERIVVINFGSKIAEGTPQEIQCNPAVLEAYLGDKVEVEEYAPLC</sequence>
<dbReference type="Pfam" id="PF00005">
    <property type="entry name" value="ABC_tran"/>
    <property type="match status" value="1"/>
</dbReference>
<feature type="transmembrane region" description="Helical" evidence="9">
    <location>
        <begin position="126"/>
        <end position="143"/>
    </location>
</feature>
<proteinExistence type="predicted"/>
<feature type="transmembrane region" description="Helical" evidence="9">
    <location>
        <begin position="309"/>
        <end position="330"/>
    </location>
</feature>
<dbReference type="SUPFAM" id="SSF52540">
    <property type="entry name" value="P-loop containing nucleoside triphosphate hydrolases"/>
    <property type="match status" value="1"/>
</dbReference>
<dbReference type="Pfam" id="PF02653">
    <property type="entry name" value="BPD_transp_2"/>
    <property type="match status" value="1"/>
</dbReference>
<dbReference type="CDD" id="cd06581">
    <property type="entry name" value="TM_PBP1_LivM_like"/>
    <property type="match status" value="1"/>
</dbReference>
<gene>
    <name evidence="11" type="ORF">ADN01_08710</name>
</gene>
<dbReference type="GO" id="GO:0005524">
    <property type="term" value="F:ATP binding"/>
    <property type="evidence" value="ECO:0007669"/>
    <property type="project" value="UniProtKB-KW"/>
</dbReference>
<comment type="subcellular location">
    <subcellularLocation>
        <location evidence="1">Cell membrane</location>
        <topology evidence="1">Multi-pass membrane protein</topology>
    </subcellularLocation>
</comment>
<dbReference type="InterPro" id="IPR027417">
    <property type="entry name" value="P-loop_NTPase"/>
</dbReference>
<keyword evidence="3" id="KW-1003">Cell membrane</keyword>
<dbReference type="GO" id="GO:0015188">
    <property type="term" value="F:L-isoleucine transmembrane transporter activity"/>
    <property type="evidence" value="ECO:0007669"/>
    <property type="project" value="TreeGrafter"/>
</dbReference>
<dbReference type="AlphaFoldDB" id="A0A0P6Y1N0"/>
<evidence type="ECO:0000256" key="9">
    <source>
        <dbReference type="SAM" id="Phobius"/>
    </source>
</evidence>
<dbReference type="Pfam" id="PF12399">
    <property type="entry name" value="BCA_ABC_TP_C"/>
    <property type="match status" value="1"/>
</dbReference>
<keyword evidence="6" id="KW-0067">ATP-binding</keyword>
<dbReference type="PROSITE" id="PS50893">
    <property type="entry name" value="ABC_TRANSPORTER_2"/>
    <property type="match status" value="1"/>
</dbReference>